<keyword evidence="1" id="KW-0479">Metal-binding</keyword>
<keyword evidence="3" id="KW-0862">Zinc</keyword>
<dbReference type="InterPro" id="IPR051591">
    <property type="entry name" value="UPF0224_FAM112_RNA_Proc"/>
</dbReference>
<gene>
    <name evidence="7" type="primary">LOC114348821</name>
</gene>
<reference evidence="5" key="2">
    <citation type="submission" date="2025-05" db="UniProtKB">
        <authorList>
            <consortium name="EnsemblMetazoa"/>
        </authorList>
    </citation>
    <scope>IDENTIFICATION</scope>
</reference>
<dbReference type="PANTHER" id="PTHR21402">
    <property type="entry name" value="GAMETOCYTE SPECIFIC FACTOR 1-RELATED"/>
    <property type="match status" value="1"/>
</dbReference>
<evidence type="ECO:0000313" key="6">
    <source>
        <dbReference type="Proteomes" id="UP001652700"/>
    </source>
</evidence>
<dbReference type="EnsemblMetazoa" id="XM_050645473.1">
    <property type="protein sequence ID" value="XP_050501430.1"/>
    <property type="gene ID" value="LOC126881282"/>
</dbReference>
<reference evidence="7" key="1">
    <citation type="submission" date="2025-04" db="UniProtKB">
        <authorList>
            <consortium name="RefSeq"/>
        </authorList>
    </citation>
    <scope>IDENTIFICATION</scope>
    <source>
        <tissue evidence="7">Whole insect</tissue>
    </source>
</reference>
<dbReference type="PROSITE" id="PS51800">
    <property type="entry name" value="ZF_CHHC_U11_48K"/>
    <property type="match status" value="1"/>
</dbReference>
<feature type="domain" description="CHHC U11-48K-type" evidence="4">
    <location>
        <begin position="5"/>
        <end position="32"/>
    </location>
</feature>
<evidence type="ECO:0000256" key="2">
    <source>
        <dbReference type="ARBA" id="ARBA00022771"/>
    </source>
</evidence>
<dbReference type="GO" id="GO:0008270">
    <property type="term" value="F:zinc ion binding"/>
    <property type="evidence" value="ECO:0007669"/>
    <property type="project" value="UniProtKB-KW"/>
</dbReference>
<dbReference type="Proteomes" id="UP001652700">
    <property type="component" value="Unplaced"/>
</dbReference>
<proteinExistence type="predicted"/>
<evidence type="ECO:0000256" key="3">
    <source>
        <dbReference type="ARBA" id="ARBA00022833"/>
    </source>
</evidence>
<sequence length="104" mass="12179">MAERNVSCPFNPLHIMPQSSLQRHIIKCMVNYPDFVTCPYNALHRFANKTLLGEHMTVCDSRDKKYVFQEFNDNCPASNHQTDIHTPVNARAFNLEFEDWDAQY</sequence>
<keyword evidence="6" id="KW-1185">Reference proteome</keyword>
<evidence type="ECO:0000259" key="4">
    <source>
        <dbReference type="PROSITE" id="PS51800"/>
    </source>
</evidence>
<dbReference type="FunCoup" id="A0A6P7HHH0">
    <property type="interactions" value="10"/>
</dbReference>
<dbReference type="Pfam" id="PF05253">
    <property type="entry name" value="zf-U11-48K"/>
    <property type="match status" value="1"/>
</dbReference>
<dbReference type="OrthoDB" id="10069248at2759"/>
<dbReference type="InParanoid" id="A0A6P7HHH0"/>
<dbReference type="RefSeq" id="XP_028155100.1">
    <property type="nucleotide sequence ID" value="XM_028299299.1"/>
</dbReference>
<protein>
    <submittedName>
        <fullName evidence="7">Gametocyte-specific factor 1 homolog isoform X1</fullName>
    </submittedName>
</protein>
<name>A0A6P7HHH0_DIAVI</name>
<accession>A0A6P7HHH0</accession>
<dbReference type="InterPro" id="IPR022776">
    <property type="entry name" value="TRM13/UPF0224_CHHC_Znf_dom"/>
</dbReference>
<evidence type="ECO:0000256" key="1">
    <source>
        <dbReference type="ARBA" id="ARBA00022723"/>
    </source>
</evidence>
<dbReference type="PANTHER" id="PTHR21402:SF5">
    <property type="entry name" value="GAMETOCYTE SPECIFIC FACTOR 1"/>
    <property type="match status" value="1"/>
</dbReference>
<dbReference type="SUPFAM" id="SSF57667">
    <property type="entry name" value="beta-beta-alpha zinc fingers"/>
    <property type="match status" value="1"/>
</dbReference>
<evidence type="ECO:0000313" key="5">
    <source>
        <dbReference type="EnsemblMetazoa" id="XP_050501430.1"/>
    </source>
</evidence>
<dbReference type="InterPro" id="IPR036236">
    <property type="entry name" value="Znf_C2H2_sf"/>
</dbReference>
<keyword evidence="2" id="KW-0863">Zinc-finger</keyword>
<evidence type="ECO:0000313" key="7">
    <source>
        <dbReference type="RefSeq" id="XP_028155100.1"/>
    </source>
</evidence>
<dbReference type="AlphaFoldDB" id="A0A6P7HHH0"/>
<organism evidence="7">
    <name type="scientific">Diabrotica virgifera virgifera</name>
    <name type="common">western corn rootworm</name>
    <dbReference type="NCBI Taxonomy" id="50390"/>
    <lineage>
        <taxon>Eukaryota</taxon>
        <taxon>Metazoa</taxon>
        <taxon>Ecdysozoa</taxon>
        <taxon>Arthropoda</taxon>
        <taxon>Hexapoda</taxon>
        <taxon>Insecta</taxon>
        <taxon>Pterygota</taxon>
        <taxon>Neoptera</taxon>
        <taxon>Endopterygota</taxon>
        <taxon>Coleoptera</taxon>
        <taxon>Polyphaga</taxon>
        <taxon>Cucujiformia</taxon>
        <taxon>Chrysomeloidea</taxon>
        <taxon>Chrysomelidae</taxon>
        <taxon>Galerucinae</taxon>
        <taxon>Diabroticina</taxon>
        <taxon>Diabroticites</taxon>
        <taxon>Diabrotica</taxon>
    </lineage>
</organism>